<evidence type="ECO:0000313" key="3">
    <source>
        <dbReference type="EMBL" id="ADV50997.1"/>
    </source>
</evidence>
<proteinExistence type="predicted"/>
<dbReference type="AlphaFoldDB" id="E6XAN5"/>
<dbReference type="Proteomes" id="UP000008634">
    <property type="component" value="Chromosome"/>
</dbReference>
<feature type="domain" description="PKD" evidence="2">
    <location>
        <begin position="151"/>
        <end position="186"/>
    </location>
</feature>
<keyword evidence="4" id="KW-1185">Reference proteome</keyword>
<dbReference type="SMART" id="SM00089">
    <property type="entry name" value="PKD"/>
    <property type="match status" value="2"/>
</dbReference>
<evidence type="ECO:0000313" key="4">
    <source>
        <dbReference type="Proteomes" id="UP000008634"/>
    </source>
</evidence>
<dbReference type="CDD" id="cd00146">
    <property type="entry name" value="PKD"/>
    <property type="match status" value="2"/>
</dbReference>
<dbReference type="InterPro" id="IPR022409">
    <property type="entry name" value="PKD/Chitinase_dom"/>
</dbReference>
<dbReference type="PROSITE" id="PS50093">
    <property type="entry name" value="PKD"/>
    <property type="match status" value="2"/>
</dbReference>
<feature type="domain" description="PKD" evidence="2">
    <location>
        <begin position="64"/>
        <end position="102"/>
    </location>
</feature>
<organism evidence="3 4">
    <name type="scientific">Cellulophaga algicola (strain DSM 14237 / IC166 / ACAM 630)</name>
    <dbReference type="NCBI Taxonomy" id="688270"/>
    <lineage>
        <taxon>Bacteria</taxon>
        <taxon>Pseudomonadati</taxon>
        <taxon>Bacteroidota</taxon>
        <taxon>Flavobacteriia</taxon>
        <taxon>Flavobacteriales</taxon>
        <taxon>Flavobacteriaceae</taxon>
        <taxon>Cellulophaga</taxon>
    </lineage>
</organism>
<protein>
    <submittedName>
        <fullName evidence="3">PKD domain containing protein</fullName>
    </submittedName>
</protein>
<gene>
    <name evidence="3" type="ordered locus">Celal_3748</name>
</gene>
<evidence type="ECO:0000259" key="2">
    <source>
        <dbReference type="PROSITE" id="PS50093"/>
    </source>
</evidence>
<dbReference type="InterPro" id="IPR035986">
    <property type="entry name" value="PKD_dom_sf"/>
</dbReference>
<dbReference type="HOGENOM" id="CLU_796529_0_0_10"/>
<dbReference type="OrthoDB" id="1491323at2"/>
<dbReference type="STRING" id="688270.Celal_3748"/>
<dbReference type="InterPro" id="IPR000601">
    <property type="entry name" value="PKD_dom"/>
</dbReference>
<accession>E6XAN5</accession>
<reference evidence="3 4" key="1">
    <citation type="journal article" date="2010" name="Stand. Genomic Sci.">
        <title>Complete genome sequence of Cellulophaga algicola type strain (IC166).</title>
        <authorList>
            <person name="Abt B."/>
            <person name="Lu M."/>
            <person name="Misra M."/>
            <person name="Han C."/>
            <person name="Nolan M."/>
            <person name="Lucas S."/>
            <person name="Hammon N."/>
            <person name="Deshpande S."/>
            <person name="Cheng J.F."/>
            <person name="Tapia R."/>
            <person name="Goodwin L."/>
            <person name="Pitluck S."/>
            <person name="Liolios K."/>
            <person name="Pagani I."/>
            <person name="Ivanova N."/>
            <person name="Mavromatis K."/>
            <person name="Ovchinikova G."/>
            <person name="Pati A."/>
            <person name="Chen A."/>
            <person name="Palaniappan K."/>
            <person name="Land M."/>
            <person name="Hauser L."/>
            <person name="Chang Y.J."/>
            <person name="Jeffries C.D."/>
            <person name="Detter J.C."/>
            <person name="Brambilla E."/>
            <person name="Rohde M."/>
            <person name="Tindall B.J."/>
            <person name="Goker M."/>
            <person name="Woyke T."/>
            <person name="Bristow J."/>
            <person name="Eisen J.A."/>
            <person name="Markowitz V."/>
            <person name="Hugenholtz P."/>
            <person name="Kyrpides N.C."/>
            <person name="Klenk H.P."/>
            <person name="Lapidus A."/>
        </authorList>
    </citation>
    <scope>NUCLEOTIDE SEQUENCE [LARGE SCALE GENOMIC DNA]</scope>
    <source>
        <strain evidence="4">DSM 14237 / IC166 / ACAM 630</strain>
    </source>
</reference>
<keyword evidence="1" id="KW-0472">Membrane</keyword>
<dbReference type="RefSeq" id="WP_013552447.1">
    <property type="nucleotide sequence ID" value="NC_014934.1"/>
</dbReference>
<dbReference type="InterPro" id="IPR013783">
    <property type="entry name" value="Ig-like_fold"/>
</dbReference>
<name>E6XAN5_CELAD</name>
<dbReference type="EMBL" id="CP002453">
    <property type="protein sequence ID" value="ADV50997.1"/>
    <property type="molecule type" value="Genomic_DNA"/>
</dbReference>
<dbReference type="Pfam" id="PF18911">
    <property type="entry name" value="PKD_4"/>
    <property type="match status" value="1"/>
</dbReference>
<dbReference type="SUPFAM" id="SSF49299">
    <property type="entry name" value="PKD domain"/>
    <property type="match status" value="2"/>
</dbReference>
<dbReference type="KEGG" id="cao:Celal_3748"/>
<dbReference type="eggNOG" id="COG3291">
    <property type="taxonomic scope" value="Bacteria"/>
</dbReference>
<dbReference type="Gene3D" id="2.60.40.10">
    <property type="entry name" value="Immunoglobulins"/>
    <property type="match status" value="2"/>
</dbReference>
<sequence>MKSNNIKTHFDRNVFLTFLVLFLVGLIMVSFKINSKVDCGNPDFKIISNSFTTEDLIEFNSIDDSGVEWEWDFGDKTSTKYQSNVAHQFKIPGTYKIALKVNGQCNVVKEIKISKKKELISPELIPNINLPINVKVGEEVVFSSDATFAESWQWSFGESLYIDGTDKEVKYTFKSPGEKTILLVVNGDRLHESRRKITVLDKRGQRTVIKSHIKEDPIQKTIDALIPDSLKTNSKITVPAVEAPPAVKKINVSSDEILQMLVGYSERRIDDRAIREYFTYNSIPVFNESGKRREVSELFKFIRDQKMDVKSLKLKKDQKTGKINSMTIEMKIKKGLFSKNF</sequence>
<keyword evidence="1" id="KW-1133">Transmembrane helix</keyword>
<keyword evidence="1" id="KW-0812">Transmembrane</keyword>
<evidence type="ECO:0000256" key="1">
    <source>
        <dbReference type="SAM" id="Phobius"/>
    </source>
</evidence>
<feature type="transmembrane region" description="Helical" evidence="1">
    <location>
        <begin position="12"/>
        <end position="31"/>
    </location>
</feature>